<comment type="caution">
    <text evidence="10">The sequence shown here is derived from an EMBL/GenBank/DDBJ whole genome shotgun (WGS) entry which is preliminary data.</text>
</comment>
<feature type="transmembrane region" description="Helical" evidence="6">
    <location>
        <begin position="80"/>
        <end position="102"/>
    </location>
</feature>
<name>A0A3R7JP31_9STRA</name>
<evidence type="ECO:0000313" key="10">
    <source>
        <dbReference type="EMBL" id="RLN74186.1"/>
    </source>
</evidence>
<reference evidence="7" key="1">
    <citation type="journal article" date="2015" name="Genom Data">
        <title>Genome sequences of six Phytophthora species associated with forests in New Zealand.</title>
        <authorList>
            <person name="Studholme D.J."/>
            <person name="McDougal R.L."/>
            <person name="Sambles C."/>
            <person name="Hansen E."/>
            <person name="Hardy G."/>
            <person name="Grant M."/>
            <person name="Ganley R.J."/>
            <person name="Williams N.M."/>
        </authorList>
    </citation>
    <scope>NUCLEOTIDE SEQUENCE</scope>
    <source>
        <strain evidence="7">NZFS 2646</strain>
        <strain evidence="8">NZFS 3630</strain>
    </source>
</reference>
<dbReference type="InterPro" id="IPR050814">
    <property type="entry name" value="Myo-inositol_Transporter"/>
</dbReference>
<evidence type="ECO:0000313" key="9">
    <source>
        <dbReference type="EMBL" id="RLN14606.1"/>
    </source>
</evidence>
<dbReference type="GO" id="GO:0022857">
    <property type="term" value="F:transmembrane transporter activity"/>
    <property type="evidence" value="ECO:0007669"/>
    <property type="project" value="InterPro"/>
</dbReference>
<proteinExistence type="predicted"/>
<dbReference type="EMBL" id="MBDN02000596">
    <property type="protein sequence ID" value="RLN74186.1"/>
    <property type="molecule type" value="Genomic_DNA"/>
</dbReference>
<evidence type="ECO:0000256" key="5">
    <source>
        <dbReference type="ARBA" id="ARBA00023136"/>
    </source>
</evidence>
<evidence type="ECO:0000256" key="3">
    <source>
        <dbReference type="ARBA" id="ARBA00022692"/>
    </source>
</evidence>
<dbReference type="PANTHER" id="PTHR48020:SF12">
    <property type="entry name" value="PROTON MYO-INOSITOL COTRANSPORTER"/>
    <property type="match status" value="1"/>
</dbReference>
<dbReference type="STRING" id="325452.A0A3R7JP31"/>
<dbReference type="EMBL" id="MAYM02001573">
    <property type="protein sequence ID" value="RLN14606.1"/>
    <property type="molecule type" value="Genomic_DNA"/>
</dbReference>
<evidence type="ECO:0000313" key="8">
    <source>
        <dbReference type="EMBL" id="KAG2510592.1"/>
    </source>
</evidence>
<dbReference type="GO" id="GO:0016020">
    <property type="term" value="C:membrane"/>
    <property type="evidence" value="ECO:0007669"/>
    <property type="project" value="UniProtKB-SubCell"/>
</dbReference>
<dbReference type="Proteomes" id="UP000792063">
    <property type="component" value="Unassembled WGS sequence"/>
</dbReference>
<dbReference type="InterPro" id="IPR005828">
    <property type="entry name" value="MFS_sugar_transport-like"/>
</dbReference>
<dbReference type="AlphaFoldDB" id="A0A3R7JP31"/>
<organism evidence="10 11">
    <name type="scientific">Phytophthora kernoviae</name>
    <dbReference type="NCBI Taxonomy" id="325452"/>
    <lineage>
        <taxon>Eukaryota</taxon>
        <taxon>Sar</taxon>
        <taxon>Stramenopiles</taxon>
        <taxon>Oomycota</taxon>
        <taxon>Peronosporomycetes</taxon>
        <taxon>Peronosporales</taxon>
        <taxon>Peronosporaceae</taxon>
        <taxon>Phytophthora</taxon>
    </lineage>
</organism>
<evidence type="ECO:0000256" key="2">
    <source>
        <dbReference type="ARBA" id="ARBA00022448"/>
    </source>
</evidence>
<evidence type="ECO:0000256" key="6">
    <source>
        <dbReference type="SAM" id="Phobius"/>
    </source>
</evidence>
<dbReference type="Pfam" id="PF00083">
    <property type="entry name" value="Sugar_tr"/>
    <property type="match status" value="1"/>
</dbReference>
<sequence>MEIRGTQDVETELEHIKAEVQSAKHHDTNIWSDMRSPPVIRALTLGCSLQCLQQLCGINTVMYYGATIIQMAGFTDLTTAIWLSALVSFSNFIFTFVGIYLVDRAGRRLLTLGSLAGVFLSLVALGGSFYVAEMQSVEVTGTGDVIITRLLFGRRVEVRLMSKWHP</sequence>
<reference evidence="7" key="3">
    <citation type="submission" date="2020-06" db="EMBL/GenBank/DDBJ databases">
        <authorList>
            <person name="Studholme D.J."/>
        </authorList>
    </citation>
    <scope>NUCLEOTIDE SEQUENCE</scope>
    <source>
        <strain evidence="7">NZFS 2646</strain>
        <strain evidence="8">NZFS 3630</strain>
    </source>
</reference>
<reference evidence="11 12" key="2">
    <citation type="submission" date="2018-07" db="EMBL/GenBank/DDBJ databases">
        <title>Genome sequencing of oomycete isolates from Chile give support for New Zealand origin for Phytophthora kernoviae and make available the first Nothophytophthora sp. genome.</title>
        <authorList>
            <person name="Studholme D.J."/>
            <person name="Sanfuentes E."/>
            <person name="Panda P."/>
            <person name="Hill R."/>
            <person name="Sambles C."/>
            <person name="Grant M."/>
            <person name="Williams N.M."/>
            <person name="Mcdougal R.L."/>
        </authorList>
    </citation>
    <scope>NUCLEOTIDE SEQUENCE [LARGE SCALE GENOMIC DNA]</scope>
    <source>
        <strain evidence="9">Chile2</strain>
        <strain evidence="10">Chile4</strain>
    </source>
</reference>
<comment type="subcellular location">
    <subcellularLocation>
        <location evidence="1">Membrane</location>
    </subcellularLocation>
</comment>
<dbReference type="Proteomes" id="UP000285883">
    <property type="component" value="Unassembled WGS sequence"/>
</dbReference>
<dbReference type="Gene3D" id="1.20.1250.20">
    <property type="entry name" value="MFS general substrate transporter like domains"/>
    <property type="match status" value="1"/>
</dbReference>
<dbReference type="SUPFAM" id="SSF103473">
    <property type="entry name" value="MFS general substrate transporter"/>
    <property type="match status" value="1"/>
</dbReference>
<keyword evidence="11" id="KW-1185">Reference proteome</keyword>
<keyword evidence="4 6" id="KW-1133">Transmembrane helix</keyword>
<dbReference type="PANTHER" id="PTHR48020">
    <property type="entry name" value="PROTON MYO-INOSITOL COTRANSPORTER"/>
    <property type="match status" value="1"/>
</dbReference>
<dbReference type="InterPro" id="IPR036259">
    <property type="entry name" value="MFS_trans_sf"/>
</dbReference>
<accession>A0A3R7JP31</accession>
<evidence type="ECO:0000313" key="11">
    <source>
        <dbReference type="Proteomes" id="UP000285624"/>
    </source>
</evidence>
<evidence type="ECO:0000256" key="4">
    <source>
        <dbReference type="ARBA" id="ARBA00022989"/>
    </source>
</evidence>
<evidence type="ECO:0000256" key="1">
    <source>
        <dbReference type="ARBA" id="ARBA00004370"/>
    </source>
</evidence>
<dbReference type="EMBL" id="JPWV03000591">
    <property type="protein sequence ID" value="KAG2508001.1"/>
    <property type="molecule type" value="Genomic_DNA"/>
</dbReference>
<dbReference type="Proteomes" id="UP000285624">
    <property type="component" value="Unassembled WGS sequence"/>
</dbReference>
<feature type="transmembrane region" description="Helical" evidence="6">
    <location>
        <begin position="109"/>
        <end position="132"/>
    </location>
</feature>
<keyword evidence="3 6" id="KW-0812">Transmembrane</keyword>
<evidence type="ECO:0000313" key="12">
    <source>
        <dbReference type="Proteomes" id="UP000285883"/>
    </source>
</evidence>
<protein>
    <recommendedName>
        <fullName evidence="13">Major facilitator superfamily (MFS) profile domain-containing protein</fullName>
    </recommendedName>
</protein>
<gene>
    <name evidence="9" type="ORF">BBI17_009018</name>
    <name evidence="10" type="ORF">BBO99_00009046</name>
    <name evidence="7" type="ORF">JM16_008924</name>
    <name evidence="8" type="ORF">JM18_008949</name>
</gene>
<keyword evidence="5 6" id="KW-0472">Membrane</keyword>
<evidence type="ECO:0008006" key="13">
    <source>
        <dbReference type="Google" id="ProtNLM"/>
    </source>
</evidence>
<keyword evidence="2" id="KW-0813">Transport</keyword>
<evidence type="ECO:0000313" key="7">
    <source>
        <dbReference type="EMBL" id="KAG2508001.1"/>
    </source>
</evidence>
<dbReference type="EMBL" id="JPWU03000607">
    <property type="protein sequence ID" value="KAG2510592.1"/>
    <property type="molecule type" value="Genomic_DNA"/>
</dbReference>
<dbReference type="Proteomes" id="UP000785171">
    <property type="component" value="Unassembled WGS sequence"/>
</dbReference>